<feature type="transmembrane region" description="Helical" evidence="1">
    <location>
        <begin position="52"/>
        <end position="72"/>
    </location>
</feature>
<evidence type="ECO:0000256" key="1">
    <source>
        <dbReference type="SAM" id="Phobius"/>
    </source>
</evidence>
<keyword evidence="1" id="KW-0472">Membrane</keyword>
<gene>
    <name evidence="2" type="ORF">LARSCL_LOCUS21679</name>
</gene>
<sequence>MHLRPKQMEIPVDNESYPMKKRKQSNPESMVEVQPLLPSHFTIFSSRRTSPLCAFAASILFIYICGISFYLWSSNFACRLRNLGDSTPIPLSKQAFDVEQKGRYIVIKNYIRSAIRVDEKNTMTFATAAIFTDLSHLPEICGRWKGPMSVSVYAPGSDFKTALKKIFSLRLANSCIHQNVTWHLYFDIEFSPSWDQFKSPEEEAELVSPTSTTYDVWAKGTFKSHGHLPFPANVGRNVAIKESRTEYILASDLHYYPSINIIPRFLQLLKYQGPTGNRVYVLPVFKMAGYGKPPETKSELVQMTAEGNIVLHTGTLDCTQCNIFPNARKWLEVRSPDETLSVYYVSREKEEFESWQPYYISTRDIPLFDEDQIKEGKFDRKLQLFELCLQHYEFHILDNAFLVQVQEVAETAKDVNILENFVRHNNEAREKKIEDLLCRYGSDTGCSI</sequence>
<evidence type="ECO:0000313" key="3">
    <source>
        <dbReference type="Proteomes" id="UP001497382"/>
    </source>
</evidence>
<dbReference type="PANTHER" id="PTHR47412:SF1">
    <property type="entry name" value="FI01434P-RELATED"/>
    <property type="match status" value="1"/>
</dbReference>
<keyword evidence="1" id="KW-0812">Transmembrane</keyword>
<keyword evidence="1" id="KW-1133">Transmembrane helix</keyword>
<evidence type="ECO:0008006" key="4">
    <source>
        <dbReference type="Google" id="ProtNLM"/>
    </source>
</evidence>
<dbReference type="Proteomes" id="UP001497382">
    <property type="component" value="Unassembled WGS sequence"/>
</dbReference>
<evidence type="ECO:0000313" key="2">
    <source>
        <dbReference type="EMBL" id="CAL1300001.1"/>
    </source>
</evidence>
<proteinExistence type="predicted"/>
<reference evidence="2 3" key="1">
    <citation type="submission" date="2024-04" db="EMBL/GenBank/DDBJ databases">
        <authorList>
            <person name="Rising A."/>
            <person name="Reimegard J."/>
            <person name="Sonavane S."/>
            <person name="Akerstrom W."/>
            <person name="Nylinder S."/>
            <person name="Hedman E."/>
            <person name="Kallberg Y."/>
        </authorList>
    </citation>
    <scope>NUCLEOTIDE SEQUENCE [LARGE SCALE GENOMIC DNA]</scope>
</reference>
<dbReference type="EMBL" id="CAXIEN010000528">
    <property type="protein sequence ID" value="CAL1300001.1"/>
    <property type="molecule type" value="Genomic_DNA"/>
</dbReference>
<comment type="caution">
    <text evidence="2">The sequence shown here is derived from an EMBL/GenBank/DDBJ whole genome shotgun (WGS) entry which is preliminary data.</text>
</comment>
<organism evidence="2 3">
    <name type="scientific">Larinioides sclopetarius</name>
    <dbReference type="NCBI Taxonomy" id="280406"/>
    <lineage>
        <taxon>Eukaryota</taxon>
        <taxon>Metazoa</taxon>
        <taxon>Ecdysozoa</taxon>
        <taxon>Arthropoda</taxon>
        <taxon>Chelicerata</taxon>
        <taxon>Arachnida</taxon>
        <taxon>Araneae</taxon>
        <taxon>Araneomorphae</taxon>
        <taxon>Entelegynae</taxon>
        <taxon>Araneoidea</taxon>
        <taxon>Araneidae</taxon>
        <taxon>Larinioides</taxon>
    </lineage>
</organism>
<dbReference type="AlphaFoldDB" id="A0AAV2BUP0"/>
<dbReference type="Pfam" id="PF13896">
    <property type="entry name" value="Glyco_transf_49"/>
    <property type="match status" value="1"/>
</dbReference>
<accession>A0AAV2BUP0</accession>
<dbReference type="PANTHER" id="PTHR47412">
    <property type="entry name" value="FI01434P-RELATED"/>
    <property type="match status" value="1"/>
</dbReference>
<keyword evidence="3" id="KW-1185">Reference proteome</keyword>
<name>A0AAV2BUP0_9ARAC</name>
<protein>
    <recommendedName>
        <fullName evidence="4">Glycosyltransferase family 92 protein</fullName>
    </recommendedName>
</protein>